<sequence length="241" mass="27908">MNCIIIDDEPLAINIIKTYCEEIGGIRVLGTFTNALEAIKMLSTEEVDLIFIDIEMPQINGIDFIHSLNKIPLFIFTTAYSQYALEAFNLNAVDYLAKPIPFYRFVKAITRAKDLYSQKKRLSTPSLITTLGNISPVKEYIFVKSEYENLKINVSEIVYIQGLKDYLKIFIESSSKSILTLMSFNEMMNKLSEAHFARVHRSYIININQIDAIQRNRILIKNKRIPIGEFYRKEFLKKIDL</sequence>
<keyword evidence="1" id="KW-0597">Phosphoprotein</keyword>
<dbReference type="InterPro" id="IPR011006">
    <property type="entry name" value="CheY-like_superfamily"/>
</dbReference>
<dbReference type="Pfam" id="PF04397">
    <property type="entry name" value="LytTR"/>
    <property type="match status" value="1"/>
</dbReference>
<feature type="domain" description="Response regulatory" evidence="2">
    <location>
        <begin position="2"/>
        <end position="113"/>
    </location>
</feature>
<dbReference type="Proteomes" id="UP001500507">
    <property type="component" value="Unassembled WGS sequence"/>
</dbReference>
<feature type="modified residue" description="4-aspartylphosphate" evidence="1">
    <location>
        <position position="53"/>
    </location>
</feature>
<reference evidence="5" key="1">
    <citation type="journal article" date="2019" name="Int. J. Syst. Evol. Microbiol.">
        <title>The Global Catalogue of Microorganisms (GCM) 10K type strain sequencing project: providing services to taxonomists for standard genome sequencing and annotation.</title>
        <authorList>
            <consortium name="The Broad Institute Genomics Platform"/>
            <consortium name="The Broad Institute Genome Sequencing Center for Infectious Disease"/>
            <person name="Wu L."/>
            <person name="Ma J."/>
        </authorList>
    </citation>
    <scope>NUCLEOTIDE SEQUENCE [LARGE SCALE GENOMIC DNA]</scope>
    <source>
        <strain evidence="5">JCM 16082</strain>
    </source>
</reference>
<organism evidence="4 5">
    <name type="scientific">Gangjinia marincola</name>
    <dbReference type="NCBI Taxonomy" id="578463"/>
    <lineage>
        <taxon>Bacteria</taxon>
        <taxon>Pseudomonadati</taxon>
        <taxon>Bacteroidota</taxon>
        <taxon>Flavobacteriia</taxon>
        <taxon>Flavobacteriales</taxon>
        <taxon>Flavobacteriaceae</taxon>
        <taxon>Gangjinia</taxon>
    </lineage>
</organism>
<dbReference type="PANTHER" id="PTHR37299:SF1">
    <property type="entry name" value="STAGE 0 SPORULATION PROTEIN A HOMOLOG"/>
    <property type="match status" value="1"/>
</dbReference>
<evidence type="ECO:0000259" key="3">
    <source>
        <dbReference type="PROSITE" id="PS50930"/>
    </source>
</evidence>
<evidence type="ECO:0000259" key="2">
    <source>
        <dbReference type="PROSITE" id="PS50110"/>
    </source>
</evidence>
<dbReference type="InterPro" id="IPR001789">
    <property type="entry name" value="Sig_transdc_resp-reg_receiver"/>
</dbReference>
<dbReference type="InterPro" id="IPR007492">
    <property type="entry name" value="LytTR_DNA-bd_dom"/>
</dbReference>
<dbReference type="EMBL" id="BAAAFG010000015">
    <property type="protein sequence ID" value="GAA0872915.1"/>
    <property type="molecule type" value="Genomic_DNA"/>
</dbReference>
<dbReference type="SUPFAM" id="SSF52172">
    <property type="entry name" value="CheY-like"/>
    <property type="match status" value="1"/>
</dbReference>
<proteinExistence type="predicted"/>
<dbReference type="InterPro" id="IPR046947">
    <property type="entry name" value="LytR-like"/>
</dbReference>
<dbReference type="Gene3D" id="2.40.50.1020">
    <property type="entry name" value="LytTr DNA-binding domain"/>
    <property type="match status" value="1"/>
</dbReference>
<evidence type="ECO:0000256" key="1">
    <source>
        <dbReference type="PROSITE-ProRule" id="PRU00169"/>
    </source>
</evidence>
<evidence type="ECO:0000313" key="5">
    <source>
        <dbReference type="Proteomes" id="UP001500507"/>
    </source>
</evidence>
<dbReference type="RefSeq" id="WP_343767105.1">
    <property type="nucleotide sequence ID" value="NZ_BAAAFG010000015.1"/>
</dbReference>
<keyword evidence="5" id="KW-1185">Reference proteome</keyword>
<protein>
    <submittedName>
        <fullName evidence="4">LytTR family DNA-binding domain-containing protein</fullName>
    </submittedName>
</protein>
<gene>
    <name evidence="4" type="ORF">GCM10009117_20620</name>
</gene>
<dbReference type="PROSITE" id="PS50930">
    <property type="entry name" value="HTH_LYTTR"/>
    <property type="match status" value="1"/>
</dbReference>
<dbReference type="Gene3D" id="3.40.50.2300">
    <property type="match status" value="1"/>
</dbReference>
<dbReference type="Pfam" id="PF00072">
    <property type="entry name" value="Response_reg"/>
    <property type="match status" value="1"/>
</dbReference>
<dbReference type="GO" id="GO:0003677">
    <property type="term" value="F:DNA binding"/>
    <property type="evidence" value="ECO:0007669"/>
    <property type="project" value="UniProtKB-KW"/>
</dbReference>
<feature type="domain" description="HTH LytTR-type" evidence="3">
    <location>
        <begin position="151"/>
        <end position="241"/>
    </location>
</feature>
<dbReference type="SMART" id="SM00850">
    <property type="entry name" value="LytTR"/>
    <property type="match status" value="1"/>
</dbReference>
<dbReference type="PROSITE" id="PS50110">
    <property type="entry name" value="RESPONSE_REGULATORY"/>
    <property type="match status" value="1"/>
</dbReference>
<evidence type="ECO:0000313" key="4">
    <source>
        <dbReference type="EMBL" id="GAA0872915.1"/>
    </source>
</evidence>
<name>A0ABP3XU41_9FLAO</name>
<dbReference type="PANTHER" id="PTHR37299">
    <property type="entry name" value="TRANSCRIPTIONAL REGULATOR-RELATED"/>
    <property type="match status" value="1"/>
</dbReference>
<accession>A0ABP3XU41</accession>
<dbReference type="SMART" id="SM00448">
    <property type="entry name" value="REC"/>
    <property type="match status" value="1"/>
</dbReference>
<comment type="caution">
    <text evidence="4">The sequence shown here is derived from an EMBL/GenBank/DDBJ whole genome shotgun (WGS) entry which is preliminary data.</text>
</comment>
<keyword evidence="4" id="KW-0238">DNA-binding</keyword>